<dbReference type="InterPro" id="IPR030489">
    <property type="entry name" value="TR_Rrf2-type_CS"/>
</dbReference>
<keyword evidence="1" id="KW-0238">DNA-binding</keyword>
<evidence type="ECO:0000313" key="4">
    <source>
        <dbReference type="Proteomes" id="UP000317894"/>
    </source>
</evidence>
<feature type="chain" id="PRO_5022030129" evidence="2">
    <location>
        <begin position="32"/>
        <end position="145"/>
    </location>
</feature>
<dbReference type="PROSITE" id="PS01332">
    <property type="entry name" value="HTH_RRF2_1"/>
    <property type="match status" value="1"/>
</dbReference>
<dbReference type="GO" id="GO:0003700">
    <property type="term" value="F:DNA-binding transcription factor activity"/>
    <property type="evidence" value="ECO:0007669"/>
    <property type="project" value="TreeGrafter"/>
</dbReference>
<keyword evidence="2" id="KW-0732">Signal</keyword>
<dbReference type="GO" id="GO:0003677">
    <property type="term" value="F:DNA binding"/>
    <property type="evidence" value="ECO:0007669"/>
    <property type="project" value="UniProtKB-KW"/>
</dbReference>
<dbReference type="OrthoDB" id="9802344at2"/>
<proteinExistence type="predicted"/>
<name>A0A552UFC5_9SPHN</name>
<dbReference type="InterPro" id="IPR036390">
    <property type="entry name" value="WH_DNA-bd_sf"/>
</dbReference>
<gene>
    <name evidence="3" type="ORF">FMM06_01560</name>
</gene>
<feature type="signal peptide" evidence="2">
    <location>
        <begin position="1"/>
        <end position="31"/>
    </location>
</feature>
<dbReference type="Proteomes" id="UP000317894">
    <property type="component" value="Unassembled WGS sequence"/>
</dbReference>
<accession>A0A552UFC5</accession>
<keyword evidence="4" id="KW-1185">Reference proteome</keyword>
<dbReference type="NCBIfam" id="TIGR00738">
    <property type="entry name" value="rrf2_super"/>
    <property type="match status" value="1"/>
</dbReference>
<dbReference type="InterPro" id="IPR036388">
    <property type="entry name" value="WH-like_DNA-bd_sf"/>
</dbReference>
<dbReference type="PANTHER" id="PTHR33221:SF5">
    <property type="entry name" value="HTH-TYPE TRANSCRIPTIONAL REGULATOR ISCR"/>
    <property type="match status" value="1"/>
</dbReference>
<dbReference type="SUPFAM" id="SSF46785">
    <property type="entry name" value="Winged helix' DNA-binding domain"/>
    <property type="match status" value="1"/>
</dbReference>
<reference evidence="3 4" key="1">
    <citation type="submission" date="2019-07" db="EMBL/GenBank/DDBJ databases">
        <title>Novel species isolated from glacier.</title>
        <authorList>
            <person name="Liu Q."/>
            <person name="Xin Y.-H."/>
        </authorList>
    </citation>
    <scope>NUCLEOTIDE SEQUENCE [LARGE SCALE GENOMIC DNA]</scope>
    <source>
        <strain evidence="3 4">LB1R16</strain>
    </source>
</reference>
<dbReference type="AlphaFoldDB" id="A0A552UFC5"/>
<evidence type="ECO:0000256" key="1">
    <source>
        <dbReference type="ARBA" id="ARBA00023125"/>
    </source>
</evidence>
<organism evidence="3 4">
    <name type="scientific">Glacieibacterium frigidum</name>
    <dbReference type="NCBI Taxonomy" id="2593303"/>
    <lineage>
        <taxon>Bacteria</taxon>
        <taxon>Pseudomonadati</taxon>
        <taxon>Pseudomonadota</taxon>
        <taxon>Alphaproteobacteria</taxon>
        <taxon>Sphingomonadales</taxon>
        <taxon>Sphingosinicellaceae</taxon>
        <taxon>Glacieibacterium</taxon>
    </lineage>
</organism>
<dbReference type="RefSeq" id="WP_143554466.1">
    <property type="nucleotide sequence ID" value="NZ_VJWA01000001.1"/>
</dbReference>
<dbReference type="PANTHER" id="PTHR33221">
    <property type="entry name" value="WINGED HELIX-TURN-HELIX TRANSCRIPTIONAL REGULATOR, RRF2 FAMILY"/>
    <property type="match status" value="1"/>
</dbReference>
<dbReference type="Pfam" id="PF02082">
    <property type="entry name" value="Rrf2"/>
    <property type="match status" value="1"/>
</dbReference>
<dbReference type="Gene3D" id="1.10.10.10">
    <property type="entry name" value="Winged helix-like DNA-binding domain superfamily/Winged helix DNA-binding domain"/>
    <property type="match status" value="1"/>
</dbReference>
<dbReference type="InterPro" id="IPR000944">
    <property type="entry name" value="Tscrpt_reg_Rrf2"/>
</dbReference>
<dbReference type="PROSITE" id="PS51197">
    <property type="entry name" value="HTH_RRF2_2"/>
    <property type="match status" value="1"/>
</dbReference>
<dbReference type="GO" id="GO:0005829">
    <property type="term" value="C:cytosol"/>
    <property type="evidence" value="ECO:0007669"/>
    <property type="project" value="TreeGrafter"/>
</dbReference>
<evidence type="ECO:0000313" key="3">
    <source>
        <dbReference type="EMBL" id="TRW16922.1"/>
    </source>
</evidence>
<dbReference type="EMBL" id="VJWA01000001">
    <property type="protein sequence ID" value="TRW16922.1"/>
    <property type="molecule type" value="Genomic_DNA"/>
</dbReference>
<protein>
    <submittedName>
        <fullName evidence="3">Rrf2 family transcriptional regulator</fullName>
    </submittedName>
</protein>
<sequence length="145" mass="15709">MLTQRSRYALRALIFLARAPGIAPVPMSAIAADQKLPRKFLEIILLELRNGGLVTSSRGKLGGYRLARPASAISFGEIIRLIEGPLALVPCVSQTAYQRCPDCFEESVCAIRKLMLSVRDKTAAILDGTSLADIDPVRVDEQVAA</sequence>
<evidence type="ECO:0000256" key="2">
    <source>
        <dbReference type="SAM" id="SignalP"/>
    </source>
</evidence>
<comment type="caution">
    <text evidence="3">The sequence shown here is derived from an EMBL/GenBank/DDBJ whole genome shotgun (WGS) entry which is preliminary data.</text>
</comment>